<sequence length="682" mass="77895">MTELYIRKRLVKPFFMLSWFCIFCTAVNAQQRAIDSLSRLLNYHTKEDSVRVDLLIKLSGYYQGVNLGNAEIYATKALHLAEKIKSHNSIFAAMSQLGSVYSWQRQSAKALNIYFRELELAEKTRNEFWQQDGYLGMAYVYELENEWDKALQYTLKALPYVDKLNDSFVRASAYTNLGSEYLGLGDTEQAQHYLKSAAQYYLENEYYDQYANNEINLAKVHVVKKQYDSAKVHFEIADSVFSMLDEPYQVADVCQQMGDMYVKSGNYGQAKKYYSKAIEHYDKNDISEADYALAMMGLGVVALSEQKYDMASDILHKEFSKVKAANIAEQELNYLRYMARVDSAKGKYQEAYEHMLEFAALNEIAYNEEKIKAAQKLAIESEVLKKDKENEQLKMQNSLQRKVVILIGITGILLLIIGIFLASMYRQKTVALESLKDQQNTTEAKNRELAVINAIRDKLISMIAHDVRAPLTSLQNTLYLTREKIINKEEFAQLSMLLDNDIKHLISMLDNTLVWAREQIHVLNVDRVSFNLYELAEDVLVLYKQSVKDKSLVLKNEIPADLEVVSDREIIHTVMRNMVSNAIKFTPPGKQIMLKAFPGNTEVLVHIQDEGAGIAYSILEKISKKEFISTRGTNNEKGTGLGLMFSYDLLEKLNESLTIKTEPNEGTTVIFSITPPAKPKAD</sequence>
<evidence type="ECO:0000256" key="4">
    <source>
        <dbReference type="ARBA" id="ARBA00022679"/>
    </source>
</evidence>
<dbReference type="Gene3D" id="3.30.565.10">
    <property type="entry name" value="Histidine kinase-like ATPase, C-terminal domain"/>
    <property type="match status" value="1"/>
</dbReference>
<gene>
    <name evidence="10" type="ORF">I5907_01585</name>
</gene>
<comment type="catalytic activity">
    <reaction evidence="1">
        <text>ATP + protein L-histidine = ADP + protein N-phospho-L-histidine.</text>
        <dbReference type="EC" id="2.7.13.3"/>
    </reaction>
</comment>
<dbReference type="PROSITE" id="PS50109">
    <property type="entry name" value="HIS_KIN"/>
    <property type="match status" value="1"/>
</dbReference>
<dbReference type="CDD" id="cd00082">
    <property type="entry name" value="HisKA"/>
    <property type="match status" value="1"/>
</dbReference>
<dbReference type="RefSeq" id="WP_196988996.1">
    <property type="nucleotide sequence ID" value="NZ_JADWYR010000001.1"/>
</dbReference>
<keyword evidence="8" id="KW-0812">Transmembrane</keyword>
<dbReference type="EMBL" id="JADWYR010000001">
    <property type="protein sequence ID" value="MBG9374911.1"/>
    <property type="molecule type" value="Genomic_DNA"/>
</dbReference>
<dbReference type="SUPFAM" id="SSF47384">
    <property type="entry name" value="Homodimeric domain of signal transducing histidine kinase"/>
    <property type="match status" value="1"/>
</dbReference>
<evidence type="ECO:0000259" key="9">
    <source>
        <dbReference type="PROSITE" id="PS50109"/>
    </source>
</evidence>
<dbReference type="Gene3D" id="1.10.287.130">
    <property type="match status" value="1"/>
</dbReference>
<dbReference type="Proteomes" id="UP000628448">
    <property type="component" value="Unassembled WGS sequence"/>
</dbReference>
<dbReference type="PRINTS" id="PR00344">
    <property type="entry name" value="BCTRLSENSOR"/>
</dbReference>
<dbReference type="InterPro" id="IPR003594">
    <property type="entry name" value="HATPase_dom"/>
</dbReference>
<dbReference type="AlphaFoldDB" id="A0A931E709"/>
<dbReference type="Pfam" id="PF13181">
    <property type="entry name" value="TPR_8"/>
    <property type="match status" value="2"/>
</dbReference>
<keyword evidence="8" id="KW-1133">Transmembrane helix</keyword>
<evidence type="ECO:0000256" key="2">
    <source>
        <dbReference type="ARBA" id="ARBA00012438"/>
    </source>
</evidence>
<dbReference type="PANTHER" id="PTHR43711:SF26">
    <property type="entry name" value="SENSOR HISTIDINE KINASE RCSC"/>
    <property type="match status" value="1"/>
</dbReference>
<keyword evidence="8" id="KW-0472">Membrane</keyword>
<keyword evidence="6" id="KW-0902">Two-component regulatory system</keyword>
<dbReference type="InterPro" id="IPR004358">
    <property type="entry name" value="Sig_transdc_His_kin-like_C"/>
</dbReference>
<dbReference type="SMART" id="SM00387">
    <property type="entry name" value="HATPase_c"/>
    <property type="match status" value="1"/>
</dbReference>
<feature type="transmembrane region" description="Helical" evidence="8">
    <location>
        <begin position="403"/>
        <end position="425"/>
    </location>
</feature>
<keyword evidence="4" id="KW-0808">Transferase</keyword>
<keyword evidence="7" id="KW-0802">TPR repeat</keyword>
<dbReference type="InterPro" id="IPR050736">
    <property type="entry name" value="Sensor_HK_Regulatory"/>
</dbReference>
<keyword evidence="3" id="KW-0597">Phosphoprotein</keyword>
<dbReference type="InterPro" id="IPR011990">
    <property type="entry name" value="TPR-like_helical_dom_sf"/>
</dbReference>
<feature type="repeat" description="TPR" evidence="7">
    <location>
        <begin position="171"/>
        <end position="204"/>
    </location>
</feature>
<feature type="repeat" description="TPR" evidence="7">
    <location>
        <begin position="251"/>
        <end position="284"/>
    </location>
</feature>
<dbReference type="EC" id="2.7.13.3" evidence="2"/>
<dbReference type="PROSITE" id="PS50005">
    <property type="entry name" value="TPR"/>
    <property type="match status" value="2"/>
</dbReference>
<evidence type="ECO:0000313" key="11">
    <source>
        <dbReference type="Proteomes" id="UP000628448"/>
    </source>
</evidence>
<evidence type="ECO:0000313" key="10">
    <source>
        <dbReference type="EMBL" id="MBG9374911.1"/>
    </source>
</evidence>
<name>A0A931E709_9BACT</name>
<dbReference type="SUPFAM" id="SSF55874">
    <property type="entry name" value="ATPase domain of HSP90 chaperone/DNA topoisomerase II/histidine kinase"/>
    <property type="match status" value="1"/>
</dbReference>
<organism evidence="10 11">
    <name type="scientific">Panacibacter microcysteis</name>
    <dbReference type="NCBI Taxonomy" id="2793269"/>
    <lineage>
        <taxon>Bacteria</taxon>
        <taxon>Pseudomonadati</taxon>
        <taxon>Bacteroidota</taxon>
        <taxon>Chitinophagia</taxon>
        <taxon>Chitinophagales</taxon>
        <taxon>Chitinophagaceae</taxon>
        <taxon>Panacibacter</taxon>
    </lineage>
</organism>
<proteinExistence type="predicted"/>
<evidence type="ECO:0000256" key="6">
    <source>
        <dbReference type="ARBA" id="ARBA00023012"/>
    </source>
</evidence>
<dbReference type="SMART" id="SM00028">
    <property type="entry name" value="TPR"/>
    <property type="match status" value="4"/>
</dbReference>
<dbReference type="PANTHER" id="PTHR43711">
    <property type="entry name" value="TWO-COMPONENT HISTIDINE KINASE"/>
    <property type="match status" value="1"/>
</dbReference>
<protein>
    <recommendedName>
        <fullName evidence="2">histidine kinase</fullName>
        <ecNumber evidence="2">2.7.13.3</ecNumber>
    </recommendedName>
</protein>
<dbReference type="InterPro" id="IPR003661">
    <property type="entry name" value="HisK_dim/P_dom"/>
</dbReference>
<comment type="caution">
    <text evidence="10">The sequence shown here is derived from an EMBL/GenBank/DDBJ whole genome shotgun (WGS) entry which is preliminary data.</text>
</comment>
<dbReference type="Gene3D" id="1.25.40.10">
    <property type="entry name" value="Tetratricopeptide repeat domain"/>
    <property type="match status" value="2"/>
</dbReference>
<evidence type="ECO:0000256" key="7">
    <source>
        <dbReference type="PROSITE-ProRule" id="PRU00339"/>
    </source>
</evidence>
<evidence type="ECO:0000256" key="5">
    <source>
        <dbReference type="ARBA" id="ARBA00022777"/>
    </source>
</evidence>
<evidence type="ECO:0000256" key="1">
    <source>
        <dbReference type="ARBA" id="ARBA00000085"/>
    </source>
</evidence>
<dbReference type="InterPro" id="IPR019734">
    <property type="entry name" value="TPR_rpt"/>
</dbReference>
<dbReference type="SUPFAM" id="SSF48452">
    <property type="entry name" value="TPR-like"/>
    <property type="match status" value="3"/>
</dbReference>
<keyword evidence="5" id="KW-0418">Kinase</keyword>
<dbReference type="InterPro" id="IPR036097">
    <property type="entry name" value="HisK_dim/P_sf"/>
</dbReference>
<evidence type="ECO:0000256" key="8">
    <source>
        <dbReference type="SAM" id="Phobius"/>
    </source>
</evidence>
<dbReference type="InterPro" id="IPR036890">
    <property type="entry name" value="HATPase_C_sf"/>
</dbReference>
<reference evidence="10" key="1">
    <citation type="submission" date="2020-11" db="EMBL/GenBank/DDBJ databases">
        <title>Bacterial whole genome sequence for Panacibacter sp. DH6.</title>
        <authorList>
            <person name="Le V."/>
            <person name="Ko S."/>
            <person name="Ahn C.-Y."/>
            <person name="Oh H.-M."/>
        </authorList>
    </citation>
    <scope>NUCLEOTIDE SEQUENCE</scope>
    <source>
        <strain evidence="10">DH6</strain>
    </source>
</reference>
<dbReference type="Pfam" id="PF02518">
    <property type="entry name" value="HATPase_c"/>
    <property type="match status" value="1"/>
</dbReference>
<accession>A0A931E709</accession>
<keyword evidence="11" id="KW-1185">Reference proteome</keyword>
<dbReference type="GO" id="GO:0000155">
    <property type="term" value="F:phosphorelay sensor kinase activity"/>
    <property type="evidence" value="ECO:0007669"/>
    <property type="project" value="InterPro"/>
</dbReference>
<evidence type="ECO:0000256" key="3">
    <source>
        <dbReference type="ARBA" id="ARBA00022553"/>
    </source>
</evidence>
<dbReference type="InterPro" id="IPR005467">
    <property type="entry name" value="His_kinase_dom"/>
</dbReference>
<feature type="domain" description="Histidine kinase" evidence="9">
    <location>
        <begin position="462"/>
        <end position="677"/>
    </location>
</feature>